<dbReference type="Pfam" id="PF14970">
    <property type="entry name" value="TEDC1"/>
    <property type="match status" value="1"/>
</dbReference>
<organism evidence="3 4">
    <name type="scientific">Pygocentrus nattereri</name>
    <name type="common">Red-bellied piranha</name>
    <dbReference type="NCBI Taxonomy" id="42514"/>
    <lineage>
        <taxon>Eukaryota</taxon>
        <taxon>Metazoa</taxon>
        <taxon>Chordata</taxon>
        <taxon>Craniata</taxon>
        <taxon>Vertebrata</taxon>
        <taxon>Euteleostomi</taxon>
        <taxon>Actinopterygii</taxon>
        <taxon>Neopterygii</taxon>
        <taxon>Teleostei</taxon>
        <taxon>Ostariophysi</taxon>
        <taxon>Characiformes</taxon>
        <taxon>Characoidei</taxon>
        <taxon>Pygocentrus</taxon>
    </lineage>
</organism>
<reference evidence="3 4" key="1">
    <citation type="submission" date="2020-10" db="EMBL/GenBank/DDBJ databases">
        <title>Pygocentrus nattereri (red-bellied piranha) genome, fPygNat1, primary haplotype.</title>
        <authorList>
            <person name="Myers G."/>
            <person name="Meyer A."/>
            <person name="Karagic N."/>
            <person name="Pippel M."/>
            <person name="Winkler S."/>
            <person name="Tracey A."/>
            <person name="Wood J."/>
            <person name="Formenti G."/>
            <person name="Howe K."/>
            <person name="Fedrigo O."/>
            <person name="Jarvis E.D."/>
        </authorList>
    </citation>
    <scope>NUCLEOTIDE SEQUENCE [LARGE SCALE GENOMIC DNA]</scope>
</reference>
<dbReference type="PANTHER" id="PTHR35076">
    <property type="entry name" value="TUBULIN EPSILON AND DELTA COMPLEX PROTEIN 1"/>
    <property type="match status" value="1"/>
</dbReference>
<dbReference type="Proteomes" id="UP001501920">
    <property type="component" value="Chromosome 10"/>
</dbReference>
<dbReference type="RefSeq" id="XP_017564281.1">
    <property type="nucleotide sequence ID" value="XM_017708792.2"/>
</dbReference>
<dbReference type="Ensembl" id="ENSPNAT00000086739.1">
    <property type="protein sequence ID" value="ENSPNAP00000073846.1"/>
    <property type="gene ID" value="ENSPNAG00000032683.1"/>
</dbReference>
<dbReference type="AlphaFoldDB" id="A0AAR2LHJ0"/>
<accession>A0AAR2LHJ0</accession>
<dbReference type="InterPro" id="IPR027996">
    <property type="entry name" value="TEDC1_dom"/>
</dbReference>
<dbReference type="InterPro" id="IPR043535">
    <property type="entry name" value="TEDC1"/>
</dbReference>
<dbReference type="GeneID" id="108433922"/>
<proteinExistence type="predicted"/>
<evidence type="ECO:0000313" key="4">
    <source>
        <dbReference type="Proteomes" id="UP001501920"/>
    </source>
</evidence>
<protein>
    <recommendedName>
        <fullName evidence="2">Tubulin epsilon and delta complex protein 1 domain-containing protein</fullName>
    </recommendedName>
</protein>
<evidence type="ECO:0000313" key="3">
    <source>
        <dbReference type="Ensembl" id="ENSPNAP00000073846.1"/>
    </source>
</evidence>
<reference evidence="3" key="2">
    <citation type="submission" date="2025-08" db="UniProtKB">
        <authorList>
            <consortium name="Ensembl"/>
        </authorList>
    </citation>
    <scope>IDENTIFICATION</scope>
</reference>
<name>A0AAR2LHJ0_PYGNA</name>
<feature type="domain" description="Tubulin epsilon and delta complex protein 1" evidence="2">
    <location>
        <begin position="88"/>
        <end position="262"/>
    </location>
</feature>
<dbReference type="PANTHER" id="PTHR35076:SF1">
    <property type="entry name" value="TUBULIN EPSILON AND DELTA COMPLEX PROTEIN 1"/>
    <property type="match status" value="1"/>
</dbReference>
<evidence type="ECO:0000256" key="1">
    <source>
        <dbReference type="SAM" id="MobiDB-lite"/>
    </source>
</evidence>
<reference evidence="3" key="3">
    <citation type="submission" date="2025-09" db="UniProtKB">
        <authorList>
            <consortium name="Ensembl"/>
        </authorList>
    </citation>
    <scope>IDENTIFICATION</scope>
</reference>
<evidence type="ECO:0000259" key="2">
    <source>
        <dbReference type="Pfam" id="PF14970"/>
    </source>
</evidence>
<sequence length="446" mass="50360">MQREKNVKVREVITALCKLLSALGVKAVPTAEAFRRAKFNKTDATQDMWKLLHSLLMKAFERDCACQESHSYLDSQLGFVRSALWYTGYGSWWTTNAQSCRSTNEIGSRDLLLALGWVMSSENLLESLLGEKVLELELLSSAPRAVPSVEDLMLCLSGSGVDAAGKEDVKNMQWQYGKLRLQWRNHLAAQQEQAKLTHKVFSKICSSPISETSTTSVPKSTTSSGLDEDLERIRSLNEVLEAYLEWKVVEPLFWCWMDSVIDGYLSDNCSKGLANMPFSDHSVTQSCSHNDKASRSMRHLDKMLLRLQTEFQLSRVEKTAQPLTSQDSHTGVTWLNQEQKEKVERRVAARLQGLSLANTPTAMTRGFMPYLQEPQASRSTRKPQKGDLSHEMASGKLHVSSALRVLKEKEAVLLWELELIRQSHREQIQAQASTQEGLVLIPPFKR</sequence>
<keyword evidence="4" id="KW-1185">Reference proteome</keyword>
<dbReference type="CTD" id="283643"/>
<dbReference type="GeneTree" id="ENSGT00940000168283"/>
<feature type="region of interest" description="Disordered" evidence="1">
    <location>
        <begin position="372"/>
        <end position="393"/>
    </location>
</feature>